<dbReference type="AlphaFoldDB" id="A0A0A1MCN7"/>
<dbReference type="PANTHER" id="PTHR30290">
    <property type="entry name" value="PERIPLASMIC BINDING COMPONENT OF ABC TRANSPORTER"/>
    <property type="match status" value="1"/>
</dbReference>
<proteinExistence type="inferred from homology"/>
<dbReference type="CDD" id="cd08504">
    <property type="entry name" value="PBP2_OppA"/>
    <property type="match status" value="1"/>
</dbReference>
<evidence type="ECO:0000256" key="1">
    <source>
        <dbReference type="ARBA" id="ARBA00004193"/>
    </source>
</evidence>
<evidence type="ECO:0000256" key="6">
    <source>
        <dbReference type="ARBA" id="ARBA00023139"/>
    </source>
</evidence>
<dbReference type="STRING" id="545501.BN997_00598"/>
<feature type="signal peptide" evidence="9">
    <location>
        <begin position="1"/>
        <end position="20"/>
    </location>
</feature>
<accession>A0A0A1MCN7</accession>
<dbReference type="SUPFAM" id="SSF53850">
    <property type="entry name" value="Periplasmic binding protein-like II"/>
    <property type="match status" value="1"/>
</dbReference>
<dbReference type="Proteomes" id="UP000040453">
    <property type="component" value="Unassembled WGS sequence"/>
</dbReference>
<feature type="compositionally biased region" description="Acidic residues" evidence="8">
    <location>
        <begin position="27"/>
        <end position="59"/>
    </location>
</feature>
<dbReference type="EMBL" id="CDGG01000001">
    <property type="protein sequence ID" value="CEI80788.1"/>
    <property type="molecule type" value="Genomic_DNA"/>
</dbReference>
<reference evidence="11 12" key="1">
    <citation type="submission" date="2014-11" db="EMBL/GenBank/DDBJ databases">
        <authorList>
            <person name="Urmite Genomes Urmite Genomes"/>
        </authorList>
    </citation>
    <scope>NUCLEOTIDE SEQUENCE [LARGE SCALE GENOMIC DNA]</scope>
    <source>
        <strain evidence="11 12">Oc5</strain>
    </source>
</reference>
<evidence type="ECO:0000313" key="12">
    <source>
        <dbReference type="Proteomes" id="UP000040453"/>
    </source>
</evidence>
<feature type="chain" id="PRO_5038400320" evidence="9">
    <location>
        <begin position="21"/>
        <end position="563"/>
    </location>
</feature>
<evidence type="ECO:0000256" key="5">
    <source>
        <dbReference type="ARBA" id="ARBA00022856"/>
    </source>
</evidence>
<dbReference type="InterPro" id="IPR000914">
    <property type="entry name" value="SBP_5_dom"/>
</dbReference>
<dbReference type="PROSITE" id="PS01040">
    <property type="entry name" value="SBP_BACTERIAL_5"/>
    <property type="match status" value="1"/>
</dbReference>
<dbReference type="Gene3D" id="3.40.190.10">
    <property type="entry name" value="Periplasmic binding protein-like II"/>
    <property type="match status" value="1"/>
</dbReference>
<evidence type="ECO:0000259" key="10">
    <source>
        <dbReference type="Pfam" id="PF00496"/>
    </source>
</evidence>
<dbReference type="Gene3D" id="3.10.105.10">
    <property type="entry name" value="Dipeptide-binding Protein, Domain 3"/>
    <property type="match status" value="1"/>
</dbReference>
<keyword evidence="4 9" id="KW-0732">Signal</keyword>
<comment type="similarity">
    <text evidence="2">Belongs to the bacterial solute-binding protein 5 family.</text>
</comment>
<keyword evidence="7" id="KW-0449">Lipoprotein</keyword>
<feature type="region of interest" description="Disordered" evidence="8">
    <location>
        <begin position="27"/>
        <end position="60"/>
    </location>
</feature>
<dbReference type="GO" id="GO:0043190">
    <property type="term" value="C:ATP-binding cassette (ABC) transporter complex"/>
    <property type="evidence" value="ECO:0007669"/>
    <property type="project" value="InterPro"/>
</dbReference>
<name>A0A0A1MCN7_9BACI</name>
<keyword evidence="6" id="KW-0564">Palmitate</keyword>
<sequence>MSRKKLLWVLLVLFTAFVLAACTAGEDAGEEPDDADTDTAEEAEGEEGGEDAAAEETPDLDGKTLYINNGQEPTSLDPSIGFDQVSWDPLNNLMEGLTRLDENSEAAEGVAESWDISEDGLTYTFHLREDANWSNGDPVVAEDFVFAWKHMLDPDTASAAAFLAYYIEGGEEYNSGEGSADDVNVTAIDDKTLEVVLIQPTGFFLDLLTNPAFFPINHQVAEETPDWHAEADTFVANGPYMLDSWDHDSEMIFAKNPEYWDADAVNLDYVHFSMVNDSNTQYQMFQTGELDTASVPPELSDELIDGDNVFIGEYGGLEFFRFNLTEEPFQNKKIRQAFSYAINRDDIAEYVVKQGVEPAYGFVSPGFTAPDGNDFREENGDLVAFDPERAQELLAEGMKEEGYDELPPIVLSFNTSDTIQAIAEAMQNMLSENLGVEVTLENQEWNVFAEAQQNLELQFSRSSFINDYADPVNFLESFVSDSYMNRTGFESEEYDELIQKGKSETDEEQRYEYLYEAERMLAEEMIAMPIRYYNVVVLEADGVEGILRHPVGYFDLKYADKTE</sequence>
<dbReference type="FunFam" id="3.90.76.10:FF:000001">
    <property type="entry name" value="Oligopeptide ABC transporter substrate-binding protein"/>
    <property type="match status" value="1"/>
</dbReference>
<dbReference type="OrthoDB" id="9801912at2"/>
<dbReference type="InterPro" id="IPR023765">
    <property type="entry name" value="SBP_5_CS"/>
</dbReference>
<dbReference type="Gene3D" id="3.90.76.10">
    <property type="entry name" value="Dipeptide-binding Protein, Domain 1"/>
    <property type="match status" value="1"/>
</dbReference>
<evidence type="ECO:0000256" key="8">
    <source>
        <dbReference type="SAM" id="MobiDB-lite"/>
    </source>
</evidence>
<keyword evidence="5" id="KW-0653">Protein transport</keyword>
<evidence type="ECO:0000256" key="4">
    <source>
        <dbReference type="ARBA" id="ARBA00022729"/>
    </source>
</evidence>
<dbReference type="RefSeq" id="WP_042529527.1">
    <property type="nucleotide sequence ID" value="NZ_CDGG01000001.1"/>
</dbReference>
<evidence type="ECO:0000256" key="9">
    <source>
        <dbReference type="SAM" id="SignalP"/>
    </source>
</evidence>
<organism evidence="11 12">
    <name type="scientific">Oceanobacillus oncorhynchi</name>
    <dbReference type="NCBI Taxonomy" id="545501"/>
    <lineage>
        <taxon>Bacteria</taxon>
        <taxon>Bacillati</taxon>
        <taxon>Bacillota</taxon>
        <taxon>Bacilli</taxon>
        <taxon>Bacillales</taxon>
        <taxon>Bacillaceae</taxon>
        <taxon>Oceanobacillus</taxon>
    </lineage>
</organism>
<comment type="subcellular location">
    <subcellularLocation>
        <location evidence="1">Cell membrane</location>
        <topology evidence="1">Lipid-anchor</topology>
    </subcellularLocation>
</comment>
<dbReference type="GO" id="GO:0015833">
    <property type="term" value="P:peptide transport"/>
    <property type="evidence" value="ECO:0007669"/>
    <property type="project" value="UniProtKB-KW"/>
</dbReference>
<keyword evidence="3" id="KW-0813">Transport</keyword>
<evidence type="ECO:0000256" key="2">
    <source>
        <dbReference type="ARBA" id="ARBA00005695"/>
    </source>
</evidence>
<keyword evidence="5" id="KW-0571">Peptide transport</keyword>
<keyword evidence="12" id="KW-1185">Reference proteome</keyword>
<dbReference type="GO" id="GO:0030288">
    <property type="term" value="C:outer membrane-bounded periplasmic space"/>
    <property type="evidence" value="ECO:0007669"/>
    <property type="project" value="UniProtKB-ARBA"/>
</dbReference>
<evidence type="ECO:0000256" key="7">
    <source>
        <dbReference type="ARBA" id="ARBA00023288"/>
    </source>
</evidence>
<dbReference type="FunFam" id="3.10.105.10:FF:000001">
    <property type="entry name" value="Oligopeptide ABC transporter, oligopeptide-binding protein"/>
    <property type="match status" value="1"/>
</dbReference>
<dbReference type="InterPro" id="IPR039424">
    <property type="entry name" value="SBP_5"/>
</dbReference>
<dbReference type="PANTHER" id="PTHR30290:SF79">
    <property type="entry name" value="DIPEPTIDE-BINDING PROTEIN DPPE"/>
    <property type="match status" value="1"/>
</dbReference>
<dbReference type="InterPro" id="IPR030678">
    <property type="entry name" value="Peptide/Ni-bd"/>
</dbReference>
<dbReference type="PROSITE" id="PS51257">
    <property type="entry name" value="PROKAR_LIPOPROTEIN"/>
    <property type="match status" value="1"/>
</dbReference>
<dbReference type="Pfam" id="PF00496">
    <property type="entry name" value="SBP_bac_5"/>
    <property type="match status" value="1"/>
</dbReference>
<dbReference type="GO" id="GO:1904680">
    <property type="term" value="F:peptide transmembrane transporter activity"/>
    <property type="evidence" value="ECO:0007669"/>
    <property type="project" value="TreeGrafter"/>
</dbReference>
<dbReference type="PIRSF" id="PIRSF002741">
    <property type="entry name" value="MppA"/>
    <property type="match status" value="1"/>
</dbReference>
<gene>
    <name evidence="11" type="primary">dppE</name>
    <name evidence="11" type="ORF">BN997_00598</name>
</gene>
<evidence type="ECO:0000256" key="3">
    <source>
        <dbReference type="ARBA" id="ARBA00022448"/>
    </source>
</evidence>
<evidence type="ECO:0000313" key="11">
    <source>
        <dbReference type="EMBL" id="CEI80788.1"/>
    </source>
</evidence>
<feature type="domain" description="Solute-binding protein family 5" evidence="10">
    <location>
        <begin position="108"/>
        <end position="483"/>
    </location>
</feature>
<protein>
    <submittedName>
        <fullName evidence="11">Dipeptide-binding protein DppE</fullName>
    </submittedName>
</protein>